<dbReference type="PROSITE" id="PS50088">
    <property type="entry name" value="ANK_REPEAT"/>
    <property type="match status" value="1"/>
</dbReference>
<protein>
    <submittedName>
        <fullName evidence="2">Uncharacterized protein</fullName>
    </submittedName>
</protein>
<dbReference type="Pfam" id="PF00023">
    <property type="entry name" value="Ank"/>
    <property type="match status" value="1"/>
</dbReference>
<proteinExistence type="predicted"/>
<organism evidence="2 3">
    <name type="scientific">Polarella glacialis</name>
    <name type="common">Dinoflagellate</name>
    <dbReference type="NCBI Taxonomy" id="89957"/>
    <lineage>
        <taxon>Eukaryota</taxon>
        <taxon>Sar</taxon>
        <taxon>Alveolata</taxon>
        <taxon>Dinophyceae</taxon>
        <taxon>Suessiales</taxon>
        <taxon>Suessiaceae</taxon>
        <taxon>Polarella</taxon>
    </lineage>
</organism>
<name>A0A813JDC6_POLGL</name>
<gene>
    <name evidence="2" type="ORF">PGLA2088_LOCUS18617</name>
</gene>
<dbReference type="PANTHER" id="PTHR24133:SF40">
    <property type="entry name" value="ANKYRIN REPEAT DOMAIN 44"/>
    <property type="match status" value="1"/>
</dbReference>
<dbReference type="Gene3D" id="1.25.40.20">
    <property type="entry name" value="Ankyrin repeat-containing domain"/>
    <property type="match status" value="2"/>
</dbReference>
<feature type="repeat" description="ANK" evidence="1">
    <location>
        <begin position="68"/>
        <end position="100"/>
    </location>
</feature>
<accession>A0A813JDC6</accession>
<sequence length="513" mass="56602">MASLVVEAANQEVAMKAVSSILDFVAAAIMELQKSRADLRHSRKLERLNKFAQAVATGGLHIDATDSNGMTLMHYAARHGIVEAVQHLSQLGKDFKSPLRTPMNLAVEHDQLEVVKVLASAVGSNLSGALHVATSLSMVMMLVKLGVDLNEEVYGERPLSPFVQDNKLDIVRCLVSAKSDPHAGLRRSGFGKTALHMATFQYRSPEMVKFLIDEVWANVFETDQGGRNAMGFALRGCEMMTEGRENKQVRELVEIIKRGACRQFAAFMDEQTNLDYVSKETVSRLENSFGSDCLSCPACSAVYAGIAHFCYACKRSLGASCEADTEVRFIKAIVCGREISASGGEFDAVMKLQTALKDAGLLASSVKSEPGSCCELQHLGQQSLNLNDVAYTQTSISERFRDGRPLATLIDELNSGRVSLSHPQLRISVIDWPGRGLKSIDNRRLSCFRRHREYLSRRAGAAQEVVIQADVYRLPESFIKLAVGSPIVERFLKHYEQDGAEEPFIRSTRRRHG</sequence>
<dbReference type="PANTHER" id="PTHR24133">
    <property type="entry name" value="ANKYRIN DOMAIN-CONTAINING"/>
    <property type="match status" value="1"/>
</dbReference>
<dbReference type="InterPro" id="IPR036770">
    <property type="entry name" value="Ankyrin_rpt-contain_sf"/>
</dbReference>
<evidence type="ECO:0000313" key="3">
    <source>
        <dbReference type="Proteomes" id="UP000626109"/>
    </source>
</evidence>
<keyword evidence="1" id="KW-0040">ANK repeat</keyword>
<dbReference type="InterPro" id="IPR052391">
    <property type="entry name" value="E3_Ligase-Neurotoxin"/>
</dbReference>
<dbReference type="SUPFAM" id="SSF48403">
    <property type="entry name" value="Ankyrin repeat"/>
    <property type="match status" value="1"/>
</dbReference>
<evidence type="ECO:0000313" key="2">
    <source>
        <dbReference type="EMBL" id="CAE8673636.1"/>
    </source>
</evidence>
<dbReference type="SMART" id="SM00248">
    <property type="entry name" value="ANK"/>
    <property type="match status" value="4"/>
</dbReference>
<evidence type="ECO:0000256" key="1">
    <source>
        <dbReference type="PROSITE-ProRule" id="PRU00023"/>
    </source>
</evidence>
<dbReference type="Pfam" id="PF12796">
    <property type="entry name" value="Ank_2"/>
    <property type="match status" value="1"/>
</dbReference>
<comment type="caution">
    <text evidence="2">The sequence shown here is derived from an EMBL/GenBank/DDBJ whole genome shotgun (WGS) entry which is preliminary data.</text>
</comment>
<dbReference type="EMBL" id="CAJNNW010024670">
    <property type="protein sequence ID" value="CAE8673636.1"/>
    <property type="molecule type" value="Genomic_DNA"/>
</dbReference>
<dbReference type="Proteomes" id="UP000626109">
    <property type="component" value="Unassembled WGS sequence"/>
</dbReference>
<reference evidence="2" key="1">
    <citation type="submission" date="2021-02" db="EMBL/GenBank/DDBJ databases">
        <authorList>
            <person name="Dougan E. K."/>
            <person name="Rhodes N."/>
            <person name="Thang M."/>
            <person name="Chan C."/>
        </authorList>
    </citation>
    <scope>NUCLEOTIDE SEQUENCE</scope>
</reference>
<dbReference type="InterPro" id="IPR002110">
    <property type="entry name" value="Ankyrin_rpt"/>
</dbReference>
<dbReference type="AlphaFoldDB" id="A0A813JDC6"/>